<keyword evidence="3" id="KW-1185">Reference proteome</keyword>
<feature type="region of interest" description="Disordered" evidence="1">
    <location>
        <begin position="25"/>
        <end position="127"/>
    </location>
</feature>
<name>A0A8J6BSQ0_ZIZPA</name>
<accession>A0A8J6BSQ0</accession>
<comment type="caution">
    <text evidence="2">The sequence shown here is derived from an EMBL/GenBank/DDBJ whole genome shotgun (WGS) entry which is preliminary data.</text>
</comment>
<feature type="compositionally biased region" description="Basic and acidic residues" evidence="1">
    <location>
        <begin position="82"/>
        <end position="94"/>
    </location>
</feature>
<dbReference type="Proteomes" id="UP000729402">
    <property type="component" value="Unassembled WGS sequence"/>
</dbReference>
<sequence>MTRRWAPAGRRRARLRKATMAHTIGGEGCEGWGQEPCADARRTAEAPPDSRCPPHLGLASATCAGLAPPEPRRVVPFPPLPEPRRTPVARRDSDTCVGPALPEPRQTPAGSRRRAKPPPEPIAASSEPCWILVARPLTTTACRTTREKRERKMCFEIGDN</sequence>
<protein>
    <submittedName>
        <fullName evidence="2">Uncharacterized protein</fullName>
    </submittedName>
</protein>
<dbReference type="EMBL" id="JAAALK010000080">
    <property type="protein sequence ID" value="KAG8091660.1"/>
    <property type="molecule type" value="Genomic_DNA"/>
</dbReference>
<reference evidence="2" key="1">
    <citation type="journal article" date="2021" name="bioRxiv">
        <title>Whole Genome Assembly and Annotation of Northern Wild Rice, Zizania palustris L., Supports a Whole Genome Duplication in the Zizania Genus.</title>
        <authorList>
            <person name="Haas M."/>
            <person name="Kono T."/>
            <person name="Macchietto M."/>
            <person name="Millas R."/>
            <person name="McGilp L."/>
            <person name="Shao M."/>
            <person name="Duquette J."/>
            <person name="Hirsch C.N."/>
            <person name="Kimball J."/>
        </authorList>
    </citation>
    <scope>NUCLEOTIDE SEQUENCE</scope>
    <source>
        <tissue evidence="2">Fresh leaf tissue</tissue>
    </source>
</reference>
<gene>
    <name evidence="2" type="ORF">GUJ93_ZPchr0012g19291</name>
</gene>
<dbReference type="AlphaFoldDB" id="A0A8J6BSQ0"/>
<reference evidence="2" key="2">
    <citation type="submission" date="2021-02" db="EMBL/GenBank/DDBJ databases">
        <authorList>
            <person name="Kimball J.A."/>
            <person name="Haas M.W."/>
            <person name="Macchietto M."/>
            <person name="Kono T."/>
            <person name="Duquette J."/>
            <person name="Shao M."/>
        </authorList>
    </citation>
    <scope>NUCLEOTIDE SEQUENCE</scope>
    <source>
        <tissue evidence="2">Fresh leaf tissue</tissue>
    </source>
</reference>
<proteinExistence type="predicted"/>
<organism evidence="2 3">
    <name type="scientific">Zizania palustris</name>
    <name type="common">Northern wild rice</name>
    <dbReference type="NCBI Taxonomy" id="103762"/>
    <lineage>
        <taxon>Eukaryota</taxon>
        <taxon>Viridiplantae</taxon>
        <taxon>Streptophyta</taxon>
        <taxon>Embryophyta</taxon>
        <taxon>Tracheophyta</taxon>
        <taxon>Spermatophyta</taxon>
        <taxon>Magnoliopsida</taxon>
        <taxon>Liliopsida</taxon>
        <taxon>Poales</taxon>
        <taxon>Poaceae</taxon>
        <taxon>BOP clade</taxon>
        <taxon>Oryzoideae</taxon>
        <taxon>Oryzeae</taxon>
        <taxon>Zizaniinae</taxon>
        <taxon>Zizania</taxon>
    </lineage>
</organism>
<evidence type="ECO:0000313" key="2">
    <source>
        <dbReference type="EMBL" id="KAG8091660.1"/>
    </source>
</evidence>
<evidence type="ECO:0000256" key="1">
    <source>
        <dbReference type="SAM" id="MobiDB-lite"/>
    </source>
</evidence>
<evidence type="ECO:0000313" key="3">
    <source>
        <dbReference type="Proteomes" id="UP000729402"/>
    </source>
</evidence>